<evidence type="ECO:0000256" key="16">
    <source>
        <dbReference type="SAM" id="MobiDB-lite"/>
    </source>
</evidence>
<dbReference type="GO" id="GO:0051539">
    <property type="term" value="F:4 iron, 4 sulfur cluster binding"/>
    <property type="evidence" value="ECO:0007669"/>
    <property type="project" value="UniProtKB-KW"/>
</dbReference>
<proteinExistence type="inferred from homology"/>
<dbReference type="InterPro" id="IPR022459">
    <property type="entry name" value="Lysine_aminomutase"/>
</dbReference>
<evidence type="ECO:0000256" key="7">
    <source>
        <dbReference type="ARBA" id="ARBA00022485"/>
    </source>
</evidence>
<dbReference type="PANTHER" id="PTHR30538:SF1">
    <property type="entry name" value="L-LYSINE 2,3-AMINOMUTASE"/>
    <property type="match status" value="1"/>
</dbReference>
<accession>A0A418VB85</accession>
<dbReference type="Pfam" id="PF04055">
    <property type="entry name" value="Radical_SAM"/>
    <property type="match status" value="1"/>
</dbReference>
<keyword evidence="13 18" id="KW-0413">Isomerase</keyword>
<comment type="similarity">
    <text evidence="4">Belongs to the radical SAM superfamily. KamA family.</text>
</comment>
<dbReference type="PROSITE" id="PS51918">
    <property type="entry name" value="RADICAL_SAM"/>
    <property type="match status" value="1"/>
</dbReference>
<dbReference type="SFLD" id="SFLDG01070">
    <property type="entry name" value="PLP-dependent"/>
    <property type="match status" value="1"/>
</dbReference>
<dbReference type="EC" id="5.4.3.2" evidence="5"/>
<evidence type="ECO:0000313" key="18">
    <source>
        <dbReference type="EMBL" id="RJF73405.1"/>
    </source>
</evidence>
<dbReference type="Proteomes" id="UP000286287">
    <property type="component" value="Unassembled WGS sequence"/>
</dbReference>
<comment type="cofactor">
    <cofactor evidence="2 15">
        <name>pyridoxal 5'-phosphate</name>
        <dbReference type="ChEBI" id="CHEBI:597326"/>
    </cofactor>
</comment>
<keyword evidence="12 14" id="KW-0411">Iron-sulfur</keyword>
<evidence type="ECO:0000256" key="10">
    <source>
        <dbReference type="ARBA" id="ARBA00022898"/>
    </source>
</evidence>
<evidence type="ECO:0000256" key="4">
    <source>
        <dbReference type="ARBA" id="ARBA00008703"/>
    </source>
</evidence>
<evidence type="ECO:0000256" key="6">
    <source>
        <dbReference type="ARBA" id="ARBA00022363"/>
    </source>
</evidence>
<feature type="region of interest" description="Disordered" evidence="16">
    <location>
        <begin position="458"/>
        <end position="495"/>
    </location>
</feature>
<dbReference type="OrthoDB" id="9768064at2"/>
<feature type="modified residue" description="N6-(pyridoxal phosphate)lysine" evidence="15">
    <location>
        <position position="364"/>
    </location>
</feature>
<evidence type="ECO:0000256" key="9">
    <source>
        <dbReference type="ARBA" id="ARBA00022723"/>
    </source>
</evidence>
<dbReference type="SUPFAM" id="SSF102114">
    <property type="entry name" value="Radical SAM enzymes"/>
    <property type="match status" value="1"/>
</dbReference>
<dbReference type="EMBL" id="QYUJ01000014">
    <property type="protein sequence ID" value="RJF73405.1"/>
    <property type="molecule type" value="Genomic_DNA"/>
</dbReference>
<evidence type="ECO:0000256" key="1">
    <source>
        <dbReference type="ARBA" id="ARBA00000911"/>
    </source>
</evidence>
<dbReference type="InterPro" id="IPR003739">
    <property type="entry name" value="Lys_aminomutase/Glu_NH3_mut"/>
</dbReference>
<comment type="cofactor">
    <cofactor evidence="3">
        <name>[4Fe-4S] cluster</name>
        <dbReference type="ChEBI" id="CHEBI:49883"/>
    </cofactor>
</comment>
<protein>
    <recommendedName>
        <fullName evidence="6">L-lysine 2,3-aminomutase</fullName>
        <ecNumber evidence="5">5.4.3.2</ecNumber>
    </recommendedName>
</protein>
<keyword evidence="11" id="KW-0408">Iron</keyword>
<dbReference type="SFLD" id="SFLDS00029">
    <property type="entry name" value="Radical_SAM"/>
    <property type="match status" value="1"/>
</dbReference>
<dbReference type="SFLD" id="SFLDF00283">
    <property type="entry name" value="L-lysine_2_3-aminomutase_(LAM"/>
    <property type="match status" value="1"/>
</dbReference>
<comment type="catalytic activity">
    <reaction evidence="1">
        <text>L-lysine = (3S)-3,6-diaminohexanoate</text>
        <dbReference type="Rhea" id="RHEA:19177"/>
        <dbReference type="ChEBI" id="CHEBI:32551"/>
        <dbReference type="ChEBI" id="CHEBI:57434"/>
        <dbReference type="EC" id="5.4.3.2"/>
    </reaction>
</comment>
<dbReference type="InterPro" id="IPR007197">
    <property type="entry name" value="rSAM"/>
</dbReference>
<evidence type="ECO:0000313" key="19">
    <source>
        <dbReference type="Proteomes" id="UP000286287"/>
    </source>
</evidence>
<evidence type="ECO:0000256" key="12">
    <source>
        <dbReference type="ARBA" id="ARBA00023014"/>
    </source>
</evidence>
<evidence type="ECO:0000256" key="13">
    <source>
        <dbReference type="ARBA" id="ARBA00023235"/>
    </source>
</evidence>
<dbReference type="Gene3D" id="6.20.120.40">
    <property type="match status" value="1"/>
</dbReference>
<feature type="binding site" evidence="14">
    <location>
        <position position="152"/>
    </location>
    <ligand>
        <name>[4Fe-4S] cluster</name>
        <dbReference type="ChEBI" id="CHEBI:49883"/>
        <note>4Fe-4S-S-AdoMet</note>
    </ligand>
</feature>
<evidence type="ECO:0000256" key="8">
    <source>
        <dbReference type="ARBA" id="ARBA00022691"/>
    </source>
</evidence>
<dbReference type="Gene3D" id="6.10.140.1170">
    <property type="match status" value="1"/>
</dbReference>
<dbReference type="CDD" id="cd01335">
    <property type="entry name" value="Radical_SAM"/>
    <property type="match status" value="1"/>
</dbReference>
<keyword evidence="9 14" id="KW-0479">Metal-binding</keyword>
<reference evidence="18 19" key="1">
    <citation type="submission" date="2018-09" db="EMBL/GenBank/DDBJ databases">
        <authorList>
            <person name="Zhu H."/>
        </authorList>
    </citation>
    <scope>NUCLEOTIDE SEQUENCE [LARGE SCALE GENOMIC DNA]</scope>
    <source>
        <strain evidence="18 19">K2S05-167</strain>
    </source>
</reference>
<dbReference type="PANTHER" id="PTHR30538">
    <property type="entry name" value="LYSINE 2,3-AMINOMUTASE-RELATED"/>
    <property type="match status" value="1"/>
</dbReference>
<dbReference type="InterPro" id="IPR025895">
    <property type="entry name" value="LAM_C_dom"/>
</dbReference>
<name>A0A418VB85_9DEIO</name>
<feature type="domain" description="Radical SAM core" evidence="17">
    <location>
        <begin position="138"/>
        <end position="350"/>
    </location>
</feature>
<feature type="binding site" evidence="14">
    <location>
        <position position="156"/>
    </location>
    <ligand>
        <name>[4Fe-4S] cluster</name>
        <dbReference type="ChEBI" id="CHEBI:49883"/>
        <note>4Fe-4S-S-AdoMet</note>
    </ligand>
</feature>
<dbReference type="NCBIfam" id="TIGR03820">
    <property type="entry name" value="lys_2_3_AblA"/>
    <property type="match status" value="1"/>
</dbReference>
<evidence type="ECO:0000256" key="5">
    <source>
        <dbReference type="ARBA" id="ARBA00012144"/>
    </source>
</evidence>
<keyword evidence="7 14" id="KW-0004">4Fe-4S</keyword>
<evidence type="ECO:0000256" key="14">
    <source>
        <dbReference type="PIRSR" id="PIRSR004911-1"/>
    </source>
</evidence>
<evidence type="ECO:0000256" key="2">
    <source>
        <dbReference type="ARBA" id="ARBA00001933"/>
    </source>
</evidence>
<feature type="region of interest" description="Disordered" evidence="16">
    <location>
        <begin position="1"/>
        <end position="24"/>
    </location>
</feature>
<dbReference type="InterPro" id="IPR013785">
    <property type="entry name" value="Aldolase_TIM"/>
</dbReference>
<evidence type="ECO:0000256" key="11">
    <source>
        <dbReference type="ARBA" id="ARBA00023004"/>
    </source>
</evidence>
<comment type="caution">
    <text evidence="18">The sequence shown here is derived from an EMBL/GenBank/DDBJ whole genome shotgun (WGS) entry which is preliminary data.</text>
</comment>
<dbReference type="PIRSF" id="PIRSF004911">
    <property type="entry name" value="DUF160"/>
    <property type="match status" value="1"/>
</dbReference>
<evidence type="ECO:0000256" key="15">
    <source>
        <dbReference type="PIRSR" id="PIRSR603739-50"/>
    </source>
</evidence>
<dbReference type="InterPro" id="IPR058240">
    <property type="entry name" value="rSAM_sf"/>
</dbReference>
<sequence>MKGYLTPRRPSMTRPTHPQATVRSQHMLSRNHRAAKWADVPDEQWYDWKWQLKNRINSVTELEEVIRLTDSERKGASAEGIFRLDITPYFASLMDAEDPTCPVRRQVIPTEEELQPFTSMMEDSLAEDKHSPVPGLVHRYPDRVLMLVTTQCASYCRYCTRSRIVGDPTETFNPAEYEQQLNYLRNTPQVRDVLLSGGDPLTLAPKVLGRLLAELRKIPHIEIIRIGTRVPVFMPMRVTQELCDTLAEHHPVWMNIHVNHPKEITPEVADACDRLTRAGVPLGNQSVLLRGVNDHPVIMQKLLRELVKIRVRPYYIYQCDLVHGAGHLRTTVSKGLEIMESLRGHTSGYSVPTYVVDAPGGGGKIPVAPNYVLSHSPDKLILRNFEGYIAAYTEPTDYTGPDMAVPAEWERREPGQSGIYGLMQGERISIEPAGFSETHHREGAIQHRLNSREDKWAAHGVGAGTQPDHAGHMDSGVSDTAPDGMVQEAQPVSGD</sequence>
<evidence type="ECO:0000256" key="3">
    <source>
        <dbReference type="ARBA" id="ARBA00001966"/>
    </source>
</evidence>
<dbReference type="Pfam" id="PF12544">
    <property type="entry name" value="LAM_C"/>
    <property type="match status" value="1"/>
</dbReference>
<dbReference type="AlphaFoldDB" id="A0A418VB85"/>
<dbReference type="Gene3D" id="3.20.20.70">
    <property type="entry name" value="Aldolase class I"/>
    <property type="match status" value="1"/>
</dbReference>
<dbReference type="GO" id="GO:0050066">
    <property type="term" value="F:L-lysine 2,3-aminomutase activity"/>
    <property type="evidence" value="ECO:0007669"/>
    <property type="project" value="UniProtKB-EC"/>
</dbReference>
<feature type="binding site" evidence="14">
    <location>
        <position position="159"/>
    </location>
    <ligand>
        <name>[4Fe-4S] cluster</name>
        <dbReference type="ChEBI" id="CHEBI:49883"/>
        <note>4Fe-4S-S-AdoMet</note>
    </ligand>
</feature>
<keyword evidence="8" id="KW-0949">S-adenosyl-L-methionine</keyword>
<feature type="compositionally biased region" description="Polar residues" evidence="16">
    <location>
        <begin position="13"/>
        <end position="24"/>
    </location>
</feature>
<keyword evidence="10 15" id="KW-0663">Pyridoxal phosphate</keyword>
<keyword evidence="19" id="KW-1185">Reference proteome</keyword>
<dbReference type="GO" id="GO:0046872">
    <property type="term" value="F:metal ion binding"/>
    <property type="evidence" value="ECO:0007669"/>
    <property type="project" value="UniProtKB-KW"/>
</dbReference>
<dbReference type="NCBIfam" id="TIGR00238">
    <property type="entry name" value="KamA family radical SAM protein"/>
    <property type="match status" value="1"/>
</dbReference>
<evidence type="ECO:0000259" key="17">
    <source>
        <dbReference type="PROSITE" id="PS51918"/>
    </source>
</evidence>
<gene>
    <name evidence="18" type="primary">ablA</name>
    <name evidence="18" type="ORF">D3875_19500</name>
</gene>
<organism evidence="18 19">
    <name type="scientific">Deinococcus cavernae</name>
    <dbReference type="NCBI Taxonomy" id="2320857"/>
    <lineage>
        <taxon>Bacteria</taxon>
        <taxon>Thermotogati</taxon>
        <taxon>Deinococcota</taxon>
        <taxon>Deinococci</taxon>
        <taxon>Deinococcales</taxon>
        <taxon>Deinococcaceae</taxon>
        <taxon>Deinococcus</taxon>
    </lineage>
</organism>